<dbReference type="SMART" id="SM00325">
    <property type="entry name" value="RhoGEF"/>
    <property type="match status" value="1"/>
</dbReference>
<proteinExistence type="predicted"/>
<dbReference type="eggNOG" id="KOG4724">
    <property type="taxonomic scope" value="Eukaryota"/>
</dbReference>
<dbReference type="InterPro" id="IPR011993">
    <property type="entry name" value="PH-like_dom_sf"/>
</dbReference>
<feature type="compositionally biased region" description="Low complexity" evidence="2">
    <location>
        <begin position="1413"/>
        <end position="1423"/>
    </location>
</feature>
<sequence length="1507" mass="169101">MATTSVKPSTQKARKGSVTGSLPGLLTRTGSMADQTLLGVLNILRLDENAGNTFLVRGILPDGNPRLSSLKLNLEDAFWPTSHGETDLLSQSIRATSQWNLSAERGMTIRDLVQGIAKEFNLDNNYQVRELPSKNILNLDANALGIENSEIAIEDVDRRMSNFELDNVHSIKDPRLRCVKELLFKEEAFASDLKCLFEVYAEPLKKWGMTRAEYQTVFEPLETICTHNAKLFRMLEDAVRVWNTATTPIGGMFVELEILWATYSDYFVAYHNTRAFLRHKREHDFEFQVFVNLQRGSRYPHMEMLLLRPENLLLQHVTDYGRILSSLFDKTSRDHPDYTDLDRVVTKFKSIIYQREDELHAFENEVKITQVQDRFPHDNLCITEGESNQRYRYHAHRRRSAPSASIKSSISVKPLSSTVKPNSPTEAPAKIKSISEPGPPEGLQSFDVPILTRHFVQEGSAQLSVGISSQDRHLFLFSDLLIIAKPKTPATYKLKQRLRLTELWLGSCIDEVCDTIKSRDKSFVLGWPTTNCVLSFNTIEERDAWYIALAKNITIQKDIEEPRTLSLKVYNREMESPDSFGFSKSFTVTNTDDACTVLRYAIDQFQIQTEDPTEYQLWVLSGREEGACPLIGHEFPFAIKMSHIREGSSSDEEGCAFDYDQHLPAMDPVSPQTQCQFILKRRRKAVKITSTLEVQPPSKKWKNPIKKSPIINWAMHKKTSGAKPHSNDIQPVSPGRLFGLPLQDLCTDEEPVPKPIEELMRHMFRYGPGVTGIFRKSANARRAKEVKQELDSGKEVLFEEVSVIVTASVLKEFLRRLPDCILDSEYYDDLVATNNIENDAERAQQIKLILENLSVYSIEILKRFLCVLYHIADNADVNNMTAYNLAVCVAPSMLWAPKGSSVAATEQSSAVPPVVQFMIEHFVDIFGENVLNVLGDRSEIVMNQESLDVENGVEGRIFHSQSSTDEGLDSPEPLSPKGERSSLHLSDSNLYDGDSRNRNLLSAGFPDRNSISSPNSASGSPNSSPVLRRHDMDMNQLRAAFYEPQSNIGRRCSEPVGSGPESIKMRIKGSRKFPKMRRQLSSTTTSAELIEHKQSKTTPSGRKLETAILRRAHSPQTVQALPVTENVTAYPRLNPTPTYLASVNRVPEFKHAAVKTQGSTSSEPDVTSPGSPVQRSPSPTPDQVFQAVDRRRQPAAPSYHQHMLRKVGNKPQFFQGGGEGNGNAPSGKEVEEDSEERDPWQQRAVDRCDRSVSVPSTSAFRRPDKLDLSQSEPTTPVKSTSPFPLNSPDQNWPDHRDDTSTSSGGSTSRRLEHSPFGLNLHHRRTTSEGGKRVQRTTGTGSQLRSTLNNKQCLYNGGGSPHFPPSEFFPQEATRAKPPWGNDTETSFNVRNTTTTYISRMGTSDRAVELRRGSQTSSSSSVSSMDDRSSVGADSVSENKTDVTQIRDLKDLLSEQAQANGLKISAETAEEIAKVKEIWIPKDVPSTDYTSPSHDDIEKMMFTEESYV</sequence>
<dbReference type="SMART" id="SM00324">
    <property type="entry name" value="RhoGAP"/>
    <property type="match status" value="1"/>
</dbReference>
<keyword evidence="1" id="KW-0343">GTPase activation</keyword>
<feature type="compositionally biased region" description="Polar residues" evidence="2">
    <location>
        <begin position="1156"/>
        <end position="1183"/>
    </location>
</feature>
<keyword evidence="7" id="KW-1185">Reference proteome</keyword>
<dbReference type="SUPFAM" id="SSF54236">
    <property type="entry name" value="Ubiquitin-like"/>
    <property type="match status" value="1"/>
</dbReference>
<dbReference type="PANTHER" id="PTHR23179">
    <property type="entry name" value="T-CELL ACTIVATION RHO GTPASE ACTIVATING PROTEIN-RELATED"/>
    <property type="match status" value="1"/>
</dbReference>
<dbReference type="SUPFAM" id="SSF48065">
    <property type="entry name" value="DBL homology domain (DH-domain)"/>
    <property type="match status" value="1"/>
</dbReference>
<feature type="domain" description="DH" evidence="3">
    <location>
        <begin position="174"/>
        <end position="358"/>
    </location>
</feature>
<evidence type="ECO:0000259" key="5">
    <source>
        <dbReference type="PROSITE" id="PS50238"/>
    </source>
</evidence>
<evidence type="ECO:0000313" key="7">
    <source>
        <dbReference type="Proteomes" id="UP000001593"/>
    </source>
</evidence>
<feature type="region of interest" description="Disordered" evidence="2">
    <location>
        <begin position="1210"/>
        <end position="1343"/>
    </location>
</feature>
<dbReference type="Gene3D" id="1.20.900.10">
    <property type="entry name" value="Dbl homology (DH) domain"/>
    <property type="match status" value="1"/>
</dbReference>
<dbReference type="GO" id="GO:0005085">
    <property type="term" value="F:guanyl-nucleotide exchange factor activity"/>
    <property type="evidence" value="ECO:0007669"/>
    <property type="project" value="InterPro"/>
</dbReference>
<feature type="region of interest" description="Disordered" evidence="2">
    <location>
        <begin position="414"/>
        <end position="440"/>
    </location>
</feature>
<gene>
    <name evidence="6" type="ORF">NEMVEDRAFT_v1g209966</name>
</gene>
<dbReference type="InterPro" id="IPR047888">
    <property type="entry name" value="ARHGAP20_RA"/>
</dbReference>
<dbReference type="Pfam" id="PF00621">
    <property type="entry name" value="RhoGEF"/>
    <property type="match status" value="1"/>
</dbReference>
<feature type="compositionally biased region" description="Low complexity" evidence="2">
    <location>
        <begin position="1009"/>
        <end position="1025"/>
    </location>
</feature>
<feature type="region of interest" description="Disordered" evidence="2">
    <location>
        <begin position="1"/>
        <end position="25"/>
    </location>
</feature>
<dbReference type="CDD" id="cd13319">
    <property type="entry name" value="PH_RARhoGAP"/>
    <property type="match status" value="1"/>
</dbReference>
<dbReference type="CDD" id="cd17115">
    <property type="entry name" value="RA_RHG20"/>
    <property type="match status" value="1"/>
</dbReference>
<dbReference type="InterPro" id="IPR000219">
    <property type="entry name" value="DH_dom"/>
</dbReference>
<dbReference type="SUPFAM" id="SSF48350">
    <property type="entry name" value="GTPase activation domain, GAP"/>
    <property type="match status" value="1"/>
</dbReference>
<dbReference type="PROSITE" id="PS50200">
    <property type="entry name" value="RA"/>
    <property type="match status" value="1"/>
</dbReference>
<name>A7SC20_NEMVE</name>
<dbReference type="Pfam" id="PF00620">
    <property type="entry name" value="RhoGAP"/>
    <property type="match status" value="1"/>
</dbReference>
<dbReference type="InterPro" id="IPR035899">
    <property type="entry name" value="DBL_dom_sf"/>
</dbReference>
<dbReference type="EMBL" id="DS469620">
    <property type="protein sequence ID" value="EDO38760.1"/>
    <property type="molecule type" value="Genomic_DNA"/>
</dbReference>
<evidence type="ECO:0000256" key="1">
    <source>
        <dbReference type="ARBA" id="ARBA00022468"/>
    </source>
</evidence>
<evidence type="ECO:0000256" key="2">
    <source>
        <dbReference type="SAM" id="MobiDB-lite"/>
    </source>
</evidence>
<dbReference type="Pfam" id="PF22286">
    <property type="entry name" value="RHG20_PH"/>
    <property type="match status" value="1"/>
</dbReference>
<evidence type="ECO:0000313" key="6">
    <source>
        <dbReference type="EMBL" id="EDO38760.1"/>
    </source>
</evidence>
<dbReference type="STRING" id="45351.A7SC20"/>
<dbReference type="Gene3D" id="2.30.29.30">
    <property type="entry name" value="Pleckstrin-homology domain (PH domain)/Phosphotyrosine-binding domain (PTB)"/>
    <property type="match status" value="1"/>
</dbReference>
<dbReference type="PROSITE" id="PS50010">
    <property type="entry name" value="DH_2"/>
    <property type="match status" value="1"/>
</dbReference>
<dbReference type="SUPFAM" id="SSF50729">
    <property type="entry name" value="PH domain-like"/>
    <property type="match status" value="1"/>
</dbReference>
<feature type="region of interest" description="Disordered" evidence="2">
    <location>
        <begin position="1152"/>
        <end position="1183"/>
    </location>
</feature>
<feature type="domain" description="Ras-associating" evidence="4">
    <location>
        <begin position="583"/>
        <end position="684"/>
    </location>
</feature>
<dbReference type="InterPro" id="IPR029071">
    <property type="entry name" value="Ubiquitin-like_domsf"/>
</dbReference>
<dbReference type="InterPro" id="IPR000198">
    <property type="entry name" value="RhoGAP_dom"/>
</dbReference>
<dbReference type="SMART" id="SM00233">
    <property type="entry name" value="PH"/>
    <property type="match status" value="1"/>
</dbReference>
<dbReference type="GO" id="GO:0005096">
    <property type="term" value="F:GTPase activator activity"/>
    <property type="evidence" value="ECO:0000318"/>
    <property type="project" value="GO_Central"/>
</dbReference>
<dbReference type="PhylomeDB" id="A7SC20"/>
<dbReference type="InterPro" id="IPR008936">
    <property type="entry name" value="Rho_GTPase_activation_prot"/>
</dbReference>
<dbReference type="OMA" id="IINWAMH"/>
<dbReference type="Gene3D" id="1.10.555.10">
    <property type="entry name" value="Rho GTPase activation protein"/>
    <property type="match status" value="1"/>
</dbReference>
<dbReference type="InterPro" id="IPR000159">
    <property type="entry name" value="RA_dom"/>
</dbReference>
<feature type="compositionally biased region" description="Basic and acidic residues" evidence="2">
    <location>
        <begin position="1237"/>
        <end position="1250"/>
    </location>
</feature>
<feature type="region of interest" description="Disordered" evidence="2">
    <location>
        <begin position="1397"/>
        <end position="1438"/>
    </location>
</feature>
<evidence type="ECO:0000259" key="3">
    <source>
        <dbReference type="PROSITE" id="PS50010"/>
    </source>
</evidence>
<feature type="compositionally biased region" description="Polar residues" evidence="2">
    <location>
        <begin position="1"/>
        <end position="11"/>
    </location>
</feature>
<organism evidence="6 7">
    <name type="scientific">Nematostella vectensis</name>
    <name type="common">Starlet sea anemone</name>
    <dbReference type="NCBI Taxonomy" id="45351"/>
    <lineage>
        <taxon>Eukaryota</taxon>
        <taxon>Metazoa</taxon>
        <taxon>Cnidaria</taxon>
        <taxon>Anthozoa</taxon>
        <taxon>Hexacorallia</taxon>
        <taxon>Actiniaria</taxon>
        <taxon>Edwardsiidae</taxon>
        <taxon>Nematostella</taxon>
    </lineage>
</organism>
<accession>A7SC20</accession>
<feature type="compositionally biased region" description="Polar residues" evidence="2">
    <location>
        <begin position="415"/>
        <end position="425"/>
    </location>
</feature>
<dbReference type="HOGENOM" id="CLU_248386_0_0_1"/>
<dbReference type="FunFam" id="1.10.555.10:FF:000055">
    <property type="entry name" value="Similar to GTPase-activating protein testicular GAP1"/>
    <property type="match status" value="1"/>
</dbReference>
<dbReference type="PROSITE" id="PS50238">
    <property type="entry name" value="RHOGAP"/>
    <property type="match status" value="1"/>
</dbReference>
<feature type="region of interest" description="Disordered" evidence="2">
    <location>
        <begin position="960"/>
        <end position="1028"/>
    </location>
</feature>
<dbReference type="GO" id="GO:0007165">
    <property type="term" value="P:signal transduction"/>
    <property type="evidence" value="ECO:0007669"/>
    <property type="project" value="InterPro"/>
</dbReference>
<dbReference type="FunFam" id="2.30.29.30:FF:000217">
    <property type="entry name" value="Rho GTPase activating protein 20"/>
    <property type="match status" value="1"/>
</dbReference>
<dbReference type="PANTHER" id="PTHR23179:SF3">
    <property type="entry name" value="RHO GTPASE-ACTIVATING PROTEIN 20"/>
    <property type="match status" value="1"/>
</dbReference>
<reference evidence="6 7" key="1">
    <citation type="journal article" date="2007" name="Science">
        <title>Sea anemone genome reveals ancestral eumetazoan gene repertoire and genomic organization.</title>
        <authorList>
            <person name="Putnam N.H."/>
            <person name="Srivastava M."/>
            <person name="Hellsten U."/>
            <person name="Dirks B."/>
            <person name="Chapman J."/>
            <person name="Salamov A."/>
            <person name="Terry A."/>
            <person name="Shapiro H."/>
            <person name="Lindquist E."/>
            <person name="Kapitonov V.V."/>
            <person name="Jurka J."/>
            <person name="Genikhovich G."/>
            <person name="Grigoriev I.V."/>
            <person name="Lucas S.M."/>
            <person name="Steele R.E."/>
            <person name="Finnerty J.R."/>
            <person name="Technau U."/>
            <person name="Martindale M.Q."/>
            <person name="Rokhsar D.S."/>
        </authorList>
    </citation>
    <scope>NUCLEOTIDE SEQUENCE [LARGE SCALE GENOMIC DNA]</scope>
    <source>
        <strain evidence="7">CH2 X CH6</strain>
    </source>
</reference>
<dbReference type="Pfam" id="PF00788">
    <property type="entry name" value="RA"/>
    <property type="match status" value="1"/>
</dbReference>
<dbReference type="InterPro" id="IPR001849">
    <property type="entry name" value="PH_domain"/>
</dbReference>
<evidence type="ECO:0000259" key="4">
    <source>
        <dbReference type="PROSITE" id="PS50200"/>
    </source>
</evidence>
<dbReference type="InterPro" id="IPR047887">
    <property type="entry name" value="ARHGAP20_PH"/>
</dbReference>
<dbReference type="InParanoid" id="A7SC20"/>
<feature type="domain" description="Rho-GAP" evidence="5">
    <location>
        <begin position="740"/>
        <end position="926"/>
    </location>
</feature>
<dbReference type="Proteomes" id="UP000001593">
    <property type="component" value="Unassembled WGS sequence"/>
</dbReference>
<protein>
    <submittedName>
        <fullName evidence="6">Uncharacterized protein</fullName>
    </submittedName>
</protein>
<feature type="compositionally biased region" description="Polar residues" evidence="2">
    <location>
        <begin position="1268"/>
        <end position="1290"/>
    </location>
</feature>